<evidence type="ECO:0000313" key="1">
    <source>
        <dbReference type="EMBL" id="JAD61078.1"/>
    </source>
</evidence>
<proteinExistence type="predicted"/>
<sequence length="15" mass="1845">MPIENRKKEITQKTE</sequence>
<accession>A0A0A9BG15</accession>
<reference evidence="1" key="2">
    <citation type="journal article" date="2015" name="Data Brief">
        <title>Shoot transcriptome of the giant reed, Arundo donax.</title>
        <authorList>
            <person name="Barrero R.A."/>
            <person name="Guerrero F.D."/>
            <person name="Moolhuijzen P."/>
            <person name="Goolsby J.A."/>
            <person name="Tidwell J."/>
            <person name="Bellgard S.E."/>
            <person name="Bellgard M.I."/>
        </authorList>
    </citation>
    <scope>NUCLEOTIDE SEQUENCE</scope>
    <source>
        <tissue evidence="1">Shoot tissue taken approximately 20 cm above the soil surface</tissue>
    </source>
</reference>
<name>A0A0A9BG15_ARUDO</name>
<reference evidence="1" key="1">
    <citation type="submission" date="2014-09" db="EMBL/GenBank/DDBJ databases">
        <authorList>
            <person name="Magalhaes I.L.F."/>
            <person name="Oliveira U."/>
            <person name="Santos F.R."/>
            <person name="Vidigal T.H.D.A."/>
            <person name="Brescovit A.D."/>
            <person name="Santos A.J."/>
        </authorList>
    </citation>
    <scope>NUCLEOTIDE SEQUENCE</scope>
    <source>
        <tissue evidence="1">Shoot tissue taken approximately 20 cm above the soil surface</tissue>
    </source>
</reference>
<protein>
    <submittedName>
        <fullName evidence="1">Uncharacterized protein</fullName>
    </submittedName>
</protein>
<dbReference type="EMBL" id="GBRH01236817">
    <property type="protein sequence ID" value="JAD61078.1"/>
    <property type="molecule type" value="Transcribed_RNA"/>
</dbReference>
<organism evidence="1">
    <name type="scientific">Arundo donax</name>
    <name type="common">Giant reed</name>
    <name type="synonym">Donax arundinaceus</name>
    <dbReference type="NCBI Taxonomy" id="35708"/>
    <lineage>
        <taxon>Eukaryota</taxon>
        <taxon>Viridiplantae</taxon>
        <taxon>Streptophyta</taxon>
        <taxon>Embryophyta</taxon>
        <taxon>Tracheophyta</taxon>
        <taxon>Spermatophyta</taxon>
        <taxon>Magnoliopsida</taxon>
        <taxon>Liliopsida</taxon>
        <taxon>Poales</taxon>
        <taxon>Poaceae</taxon>
        <taxon>PACMAD clade</taxon>
        <taxon>Arundinoideae</taxon>
        <taxon>Arundineae</taxon>
        <taxon>Arundo</taxon>
    </lineage>
</organism>